<feature type="domain" description="Aminoglycoside phosphotransferase" evidence="1">
    <location>
        <begin position="22"/>
        <end position="257"/>
    </location>
</feature>
<gene>
    <name evidence="2" type="ORF">COCMIDRAFT_87131</name>
</gene>
<dbReference type="GO" id="GO:0005739">
    <property type="term" value="C:mitochondrion"/>
    <property type="evidence" value="ECO:0007669"/>
    <property type="project" value="TreeGrafter"/>
</dbReference>
<dbReference type="eggNOG" id="ENOG502SHAC">
    <property type="taxonomic scope" value="Eukaryota"/>
</dbReference>
<dbReference type="KEGG" id="bor:COCMIDRAFT_87131"/>
<dbReference type="SUPFAM" id="SSF56112">
    <property type="entry name" value="Protein kinase-like (PK-like)"/>
    <property type="match status" value="1"/>
</dbReference>
<evidence type="ECO:0000313" key="3">
    <source>
        <dbReference type="Proteomes" id="UP000054032"/>
    </source>
</evidence>
<dbReference type="EMBL" id="KI963940">
    <property type="protein sequence ID" value="EUC48494.1"/>
    <property type="molecule type" value="Genomic_DNA"/>
</dbReference>
<dbReference type="AlphaFoldDB" id="W6ZLU1"/>
<evidence type="ECO:0000313" key="2">
    <source>
        <dbReference type="EMBL" id="EUC48494.1"/>
    </source>
</evidence>
<dbReference type="OrthoDB" id="10003767at2759"/>
<dbReference type="Pfam" id="PF01636">
    <property type="entry name" value="APH"/>
    <property type="match status" value="1"/>
</dbReference>
<evidence type="ECO:0000259" key="1">
    <source>
        <dbReference type="Pfam" id="PF01636"/>
    </source>
</evidence>
<accession>W6ZLU1</accession>
<dbReference type="PANTHER" id="PTHR36091:SF2">
    <property type="entry name" value="AMINOGLYCOSIDE PHOSPHOTRANSFERASE DOMAIN-CONTAINING PROTEIN"/>
    <property type="match status" value="1"/>
</dbReference>
<keyword evidence="3" id="KW-1185">Reference proteome</keyword>
<dbReference type="GeneID" id="19126993"/>
<dbReference type="HOGENOM" id="CLU_019189_9_1_1"/>
<protein>
    <recommendedName>
        <fullName evidence="1">Aminoglycoside phosphotransferase domain-containing protein</fullName>
    </recommendedName>
</protein>
<proteinExistence type="predicted"/>
<dbReference type="InterPro" id="IPR011009">
    <property type="entry name" value="Kinase-like_dom_sf"/>
</dbReference>
<dbReference type="Proteomes" id="UP000054032">
    <property type="component" value="Unassembled WGS sequence"/>
</dbReference>
<dbReference type="RefSeq" id="XP_007684952.1">
    <property type="nucleotide sequence ID" value="XM_007686762.1"/>
</dbReference>
<dbReference type="STRING" id="930090.W6ZLU1"/>
<reference evidence="2 3" key="1">
    <citation type="journal article" date="2013" name="PLoS Genet.">
        <title>Comparative genome structure, secondary metabolite, and effector coding capacity across Cochliobolus pathogens.</title>
        <authorList>
            <person name="Condon B.J."/>
            <person name="Leng Y."/>
            <person name="Wu D."/>
            <person name="Bushley K.E."/>
            <person name="Ohm R.A."/>
            <person name="Otillar R."/>
            <person name="Martin J."/>
            <person name="Schackwitz W."/>
            <person name="Grimwood J."/>
            <person name="MohdZainudin N."/>
            <person name="Xue C."/>
            <person name="Wang R."/>
            <person name="Manning V.A."/>
            <person name="Dhillon B."/>
            <person name="Tu Z.J."/>
            <person name="Steffenson B.J."/>
            <person name="Salamov A."/>
            <person name="Sun H."/>
            <person name="Lowry S."/>
            <person name="LaButti K."/>
            <person name="Han J."/>
            <person name="Copeland A."/>
            <person name="Lindquist E."/>
            <person name="Barry K."/>
            <person name="Schmutz J."/>
            <person name="Baker S.E."/>
            <person name="Ciuffetti L.M."/>
            <person name="Grigoriev I.V."/>
            <person name="Zhong S."/>
            <person name="Turgeon B.G."/>
        </authorList>
    </citation>
    <scope>NUCLEOTIDE SEQUENCE [LARGE SCALE GENOMIC DNA]</scope>
    <source>
        <strain evidence="2 3">ATCC 44560</strain>
    </source>
</reference>
<dbReference type="Gene3D" id="3.90.1200.10">
    <property type="match status" value="1"/>
</dbReference>
<sequence>MCDGFQLVGRIPYLFTEPRPLLVASEVATMHFLRLHGIPVPRIYGYSATSDNGAGTEYMFMELVHGKNLGDIWFDLSIEARITVVTNLVELESRLFSLTFPASGSLYHTKDMGPGLKKVEVPIADSAYDGHFCIGSDTRLNMWRGKRLNIQTDRGPYSIAALEAGAKKEIAYLTKFGRPLHPFQRLHREVHGYQLQSPSEHLSNLEKYLRTVPHLIPDGNSTLVHPTMRHPDLQLNNIFVSDDFSITSVIDWQHCTILPLFLQCGIPNSIQNYGDSISESLTFPDLPPNFDELSEYAQSQETELLRRRQLHYFYVAATASLNPTHYDALTENFGTLRRKLFEHAGDPWEGDIVTLKNDLVYLTKKWDKVVASKSNTGDETSHLCPIAFSEDEVAECLRLNDAQLEADKSLRNYRDFIGIGIEGWVPVEQYDEIKQREQEFKADVLEAADAEGEGEKIREHWIFDDFDEEEYS</sequence>
<dbReference type="InterPro" id="IPR002575">
    <property type="entry name" value="Aminoglycoside_PTrfase"/>
</dbReference>
<dbReference type="PANTHER" id="PTHR36091">
    <property type="entry name" value="ALTERED INHERITANCE OF MITOCHONDRIA PROTEIN 9, MITOCHONDRIAL"/>
    <property type="match status" value="1"/>
</dbReference>
<name>W6ZLU1_COCMI</name>
<dbReference type="InterPro" id="IPR051035">
    <property type="entry name" value="Mito_inheritance_9"/>
</dbReference>
<organism evidence="2 3">
    <name type="scientific">Bipolaris oryzae ATCC 44560</name>
    <dbReference type="NCBI Taxonomy" id="930090"/>
    <lineage>
        <taxon>Eukaryota</taxon>
        <taxon>Fungi</taxon>
        <taxon>Dikarya</taxon>
        <taxon>Ascomycota</taxon>
        <taxon>Pezizomycotina</taxon>
        <taxon>Dothideomycetes</taxon>
        <taxon>Pleosporomycetidae</taxon>
        <taxon>Pleosporales</taxon>
        <taxon>Pleosporineae</taxon>
        <taxon>Pleosporaceae</taxon>
        <taxon>Bipolaris</taxon>
    </lineage>
</organism>